<protein>
    <submittedName>
        <fullName evidence="2">Uncharacterized protein</fullName>
    </submittedName>
</protein>
<dbReference type="RefSeq" id="WP_344662747.1">
    <property type="nucleotide sequence ID" value="NZ_BAAAQM010000082.1"/>
</dbReference>
<evidence type="ECO:0000256" key="1">
    <source>
        <dbReference type="SAM" id="Phobius"/>
    </source>
</evidence>
<name>A0ABP5EUP6_9ACTN</name>
<organism evidence="2 3">
    <name type="scientific">Catenulispora subtropica</name>
    <dbReference type="NCBI Taxonomy" id="450798"/>
    <lineage>
        <taxon>Bacteria</taxon>
        <taxon>Bacillati</taxon>
        <taxon>Actinomycetota</taxon>
        <taxon>Actinomycetes</taxon>
        <taxon>Catenulisporales</taxon>
        <taxon>Catenulisporaceae</taxon>
        <taxon>Catenulispora</taxon>
    </lineage>
</organism>
<feature type="transmembrane region" description="Helical" evidence="1">
    <location>
        <begin position="37"/>
        <end position="54"/>
    </location>
</feature>
<feature type="transmembrane region" description="Helical" evidence="1">
    <location>
        <begin position="6"/>
        <end position="25"/>
    </location>
</feature>
<reference evidence="3" key="1">
    <citation type="journal article" date="2019" name="Int. J. Syst. Evol. Microbiol.">
        <title>The Global Catalogue of Microorganisms (GCM) 10K type strain sequencing project: providing services to taxonomists for standard genome sequencing and annotation.</title>
        <authorList>
            <consortium name="The Broad Institute Genomics Platform"/>
            <consortium name="The Broad Institute Genome Sequencing Center for Infectious Disease"/>
            <person name="Wu L."/>
            <person name="Ma J."/>
        </authorList>
    </citation>
    <scope>NUCLEOTIDE SEQUENCE [LARGE SCALE GENOMIC DNA]</scope>
    <source>
        <strain evidence="3">JCM 16013</strain>
    </source>
</reference>
<keyword evidence="1" id="KW-0812">Transmembrane</keyword>
<keyword evidence="1" id="KW-0472">Membrane</keyword>
<evidence type="ECO:0000313" key="2">
    <source>
        <dbReference type="EMBL" id="GAA2004439.1"/>
    </source>
</evidence>
<evidence type="ECO:0000313" key="3">
    <source>
        <dbReference type="Proteomes" id="UP001499854"/>
    </source>
</evidence>
<dbReference type="Proteomes" id="UP001499854">
    <property type="component" value="Unassembled WGS sequence"/>
</dbReference>
<keyword evidence="3" id="KW-1185">Reference proteome</keyword>
<accession>A0ABP5EUP6</accession>
<comment type="caution">
    <text evidence="2">The sequence shown here is derived from an EMBL/GenBank/DDBJ whole genome shotgun (WGS) entry which is preliminary data.</text>
</comment>
<proteinExistence type="predicted"/>
<gene>
    <name evidence="2" type="ORF">GCM10009838_83260</name>
</gene>
<sequence length="56" mass="5719">MTGSYAAAGLVFLGLFLLGGSYSLFKQASGNGGMRAMSLILVLCAGMSIAAGVMRW</sequence>
<dbReference type="EMBL" id="BAAAQM010000082">
    <property type="protein sequence ID" value="GAA2004439.1"/>
    <property type="molecule type" value="Genomic_DNA"/>
</dbReference>
<keyword evidence="1" id="KW-1133">Transmembrane helix</keyword>